<dbReference type="KEGG" id="ecc:c2755"/>
<reference evidence="1 2" key="1">
    <citation type="journal article" date="2002" name="Proc. Natl. Acad. Sci. U.S.A.">
        <title>Extensive mosaic structure revealed by the complete genome sequence of uropathogenic Escherichia coli.</title>
        <authorList>
            <person name="Welch R.A."/>
            <person name="Burland V."/>
            <person name="Plunkett G.III."/>
            <person name="Redford P."/>
            <person name="Roesch P."/>
            <person name="Rasko D."/>
            <person name="Buckles E.L."/>
            <person name="Liou S.R."/>
            <person name="Boutin A."/>
            <person name="Hackett J."/>
            <person name="Stroud D."/>
            <person name="Mayhew G.F."/>
            <person name="Rose D.J."/>
            <person name="Zhou S."/>
            <person name="Schwartz D.C."/>
            <person name="Perna N.T."/>
            <person name="Mobley H.L."/>
            <person name="Donnenberg M.S."/>
            <person name="Blattner F.R."/>
        </authorList>
    </citation>
    <scope>NUCLEOTIDE SEQUENCE [LARGE SCALE GENOMIC DNA]</scope>
    <source>
        <strain evidence="2">CFT073 / ATCC 700928 / UPEC</strain>
    </source>
</reference>
<dbReference type="AlphaFoldDB" id="A0A0H2V917"/>
<name>A0A0H2V917_ECOL6</name>
<evidence type="ECO:0000313" key="2">
    <source>
        <dbReference type="Proteomes" id="UP000001410"/>
    </source>
</evidence>
<protein>
    <submittedName>
        <fullName evidence="1">Uncharacterized protein</fullName>
    </submittedName>
</protein>
<accession>A0A0H2V917</accession>
<proteinExistence type="predicted"/>
<organism evidence="1 2">
    <name type="scientific">Escherichia coli O6:H1 (strain CFT073 / ATCC 700928 / UPEC)</name>
    <dbReference type="NCBI Taxonomy" id="199310"/>
    <lineage>
        <taxon>Bacteria</taxon>
        <taxon>Pseudomonadati</taxon>
        <taxon>Pseudomonadota</taxon>
        <taxon>Gammaproteobacteria</taxon>
        <taxon>Enterobacterales</taxon>
        <taxon>Enterobacteriaceae</taxon>
        <taxon>Escherichia</taxon>
    </lineage>
</organism>
<dbReference type="EMBL" id="AE014075">
    <property type="protein sequence ID" value="AAN81209.1"/>
    <property type="molecule type" value="Genomic_DNA"/>
</dbReference>
<sequence>MGDFIKAMLLGIGFVWLTTFAGAKASGKRLTGIGIERNVFPQSMSGAARRTAKDACGAHGENEFAVGIRVAG</sequence>
<gene>
    <name evidence="1" type="ordered locus">c2755</name>
</gene>
<keyword evidence="2" id="KW-1185">Reference proteome</keyword>
<evidence type="ECO:0000313" key="1">
    <source>
        <dbReference type="EMBL" id="AAN81209.1"/>
    </source>
</evidence>
<dbReference type="Proteomes" id="UP000001410">
    <property type="component" value="Chromosome"/>
</dbReference>
<dbReference type="HOGENOM" id="CLU_2843163_0_0_6"/>